<feature type="transmembrane region" description="Helical" evidence="1">
    <location>
        <begin position="33"/>
        <end position="53"/>
    </location>
</feature>
<evidence type="ECO:0000256" key="1">
    <source>
        <dbReference type="SAM" id="Phobius"/>
    </source>
</evidence>
<feature type="transmembrane region" description="Helical" evidence="1">
    <location>
        <begin position="73"/>
        <end position="92"/>
    </location>
</feature>
<keyword evidence="1" id="KW-0472">Membrane</keyword>
<feature type="transmembrane region" description="Helical" evidence="1">
    <location>
        <begin position="6"/>
        <end position="24"/>
    </location>
</feature>
<protein>
    <recommendedName>
        <fullName evidence="4">ZIP Zinc transporter</fullName>
    </recommendedName>
</protein>
<dbReference type="AlphaFoldDB" id="A0A5R9F2R7"/>
<dbReference type="Proteomes" id="UP000308230">
    <property type="component" value="Unassembled WGS sequence"/>
</dbReference>
<dbReference type="EMBL" id="SWLG01000009">
    <property type="protein sequence ID" value="TLS36606.1"/>
    <property type="molecule type" value="Genomic_DNA"/>
</dbReference>
<dbReference type="OrthoDB" id="21325at2"/>
<feature type="transmembrane region" description="Helical" evidence="1">
    <location>
        <begin position="197"/>
        <end position="214"/>
    </location>
</feature>
<proteinExistence type="predicted"/>
<feature type="transmembrane region" description="Helical" evidence="1">
    <location>
        <begin position="226"/>
        <end position="242"/>
    </location>
</feature>
<gene>
    <name evidence="2" type="ORF">FCL54_13870</name>
</gene>
<accession>A0A5R9F2R7</accession>
<evidence type="ECO:0000313" key="2">
    <source>
        <dbReference type="EMBL" id="TLS36606.1"/>
    </source>
</evidence>
<keyword evidence="1" id="KW-0812">Transmembrane</keyword>
<reference evidence="2 3" key="1">
    <citation type="submission" date="2019-04" db="EMBL/GenBank/DDBJ databases">
        <title>Bacillus caeni sp. nov., a bacterium isolated from mangrove sediment.</title>
        <authorList>
            <person name="Huang H."/>
            <person name="Mo K."/>
            <person name="Hu Y."/>
        </authorList>
    </citation>
    <scope>NUCLEOTIDE SEQUENCE [LARGE SCALE GENOMIC DNA]</scope>
    <source>
        <strain evidence="2 3">HB172195</strain>
    </source>
</reference>
<name>A0A5R9F2R7_9BACL</name>
<feature type="transmembrane region" description="Helical" evidence="1">
    <location>
        <begin position="173"/>
        <end position="191"/>
    </location>
</feature>
<evidence type="ECO:0000313" key="3">
    <source>
        <dbReference type="Proteomes" id="UP000308230"/>
    </source>
</evidence>
<keyword evidence="3" id="KW-1185">Reference proteome</keyword>
<keyword evidence="1" id="KW-1133">Transmembrane helix</keyword>
<dbReference type="RefSeq" id="WP_138127278.1">
    <property type="nucleotide sequence ID" value="NZ_SWLG01000009.1"/>
</dbReference>
<organism evidence="2 3">
    <name type="scientific">Exobacillus caeni</name>
    <dbReference type="NCBI Taxonomy" id="2574798"/>
    <lineage>
        <taxon>Bacteria</taxon>
        <taxon>Bacillati</taxon>
        <taxon>Bacillota</taxon>
        <taxon>Bacilli</taxon>
        <taxon>Bacillales</taxon>
        <taxon>Guptibacillaceae</taxon>
        <taxon>Exobacillus</taxon>
    </lineage>
</organism>
<feature type="transmembrane region" description="Helical" evidence="1">
    <location>
        <begin position="113"/>
        <end position="131"/>
    </location>
</feature>
<comment type="caution">
    <text evidence="2">The sequence shown here is derived from an EMBL/GenBank/DDBJ whole genome shotgun (WGS) entry which is preliminary data.</text>
</comment>
<evidence type="ECO:0008006" key="4">
    <source>
        <dbReference type="Google" id="ProtNLM"/>
    </source>
</evidence>
<sequence length="243" mass="27702">MSWLPFIFALFLVVVHLLAQYIHVIDSISKKRVLSIAGGVSVAYVFIHILPEFKHHQEAIEQQAEWLSFLEHHVYMTSMLGLIIFYGLEKAVKHSKKKYKEEYGENKPSPGAFWVHMSSFFVYNALIGYLLVHREGEGGWVNLLLYSIAMGLHFFVVDYSLRTHHKDRYTNKGRWILSIALLVGWGVGALTEIPDPMLALLFAFLSGAIILNVLKEELPEERQSSYWSFALGAAGYMILLIAV</sequence>
<feature type="transmembrane region" description="Helical" evidence="1">
    <location>
        <begin position="143"/>
        <end position="161"/>
    </location>
</feature>